<proteinExistence type="inferred from homology"/>
<organism evidence="11">
    <name type="scientific">Caldilineaceae bacterium SB0664_bin_27</name>
    <dbReference type="NCBI Taxonomy" id="2605260"/>
    <lineage>
        <taxon>Bacteria</taxon>
        <taxon>Bacillati</taxon>
        <taxon>Chloroflexota</taxon>
        <taxon>Caldilineae</taxon>
        <taxon>Caldilineales</taxon>
        <taxon>Caldilineaceae</taxon>
    </lineage>
</organism>
<feature type="region of interest" description="Disordered" evidence="8">
    <location>
        <begin position="449"/>
        <end position="494"/>
    </location>
</feature>
<dbReference type="Pfam" id="PF00909">
    <property type="entry name" value="Ammonium_transp"/>
    <property type="match status" value="1"/>
</dbReference>
<feature type="transmembrane region" description="Helical" evidence="9">
    <location>
        <begin position="266"/>
        <end position="285"/>
    </location>
</feature>
<comment type="subcellular location">
    <subcellularLocation>
        <location evidence="1">Membrane</location>
        <topology evidence="1">Multi-pass membrane protein</topology>
    </subcellularLocation>
</comment>
<feature type="transmembrane region" description="Helical" evidence="9">
    <location>
        <begin position="346"/>
        <end position="365"/>
    </location>
</feature>
<sequence length="494" mass="50793">MDSSLLWNLTAAGLAFLLPAGLLLVAASGMRAQRAWDAALGGLAAFCLAGLGYWAIGFAFQFGSVGFLYTDHPELSGLLRGWSPLPEGWGVGWIAAGLDGWFLTGPAATPAAMGLFLAHVPWSMTAALLPVMALRGRAPTLATPVIALMVGAVIYPLAGNWVQGGGWLAALGRNIGLGHGLVDFGGGGTVFLVSAFVSLAALLVWPPRRSTQETEAGSELPSVHLPLLAVVGSLLVMGGVLAWVWASPVQQPGTTPYTAMRTAVNGLLYAAGGVAVPLLFTWFVTGASDPGMSARGLVAGVVAGLAAGPFPGHGGALLTGLLAGGSVPFVTFALHRVFRIDEGAGVFAGIGIPAAIGLLCVGIFADGAAGSGWQQVGAGSYMGVSGQGVTGLLAAPGFRADFFSQIQAQIIGIVALGLWGFVSGSIICVPLALFIYGFGRAVQPDENVKRRNPARGREQYRAEDMRPAPEDVQYSQEMSAQAAAEMPAEEPRFR</sequence>
<dbReference type="Gene3D" id="1.10.3430.10">
    <property type="entry name" value="Ammonium transporter AmtB like domains"/>
    <property type="match status" value="1"/>
</dbReference>
<dbReference type="GO" id="GO:0097272">
    <property type="term" value="P:ammonium homeostasis"/>
    <property type="evidence" value="ECO:0007669"/>
    <property type="project" value="TreeGrafter"/>
</dbReference>
<evidence type="ECO:0000256" key="2">
    <source>
        <dbReference type="ARBA" id="ARBA00005887"/>
    </source>
</evidence>
<feature type="compositionally biased region" description="Basic and acidic residues" evidence="8">
    <location>
        <begin position="455"/>
        <end position="469"/>
    </location>
</feature>
<name>A0A6B0YV55_9CHLR</name>
<feature type="domain" description="Ammonium transporter AmtB-like" evidence="10">
    <location>
        <begin position="7"/>
        <end position="434"/>
    </location>
</feature>
<evidence type="ECO:0000256" key="1">
    <source>
        <dbReference type="ARBA" id="ARBA00004141"/>
    </source>
</evidence>
<feature type="transmembrane region" description="Helical" evidence="9">
    <location>
        <begin position="316"/>
        <end position="334"/>
    </location>
</feature>
<feature type="transmembrane region" description="Helical" evidence="9">
    <location>
        <begin position="410"/>
        <end position="438"/>
    </location>
</feature>
<evidence type="ECO:0000256" key="4">
    <source>
        <dbReference type="ARBA" id="ARBA00022692"/>
    </source>
</evidence>
<evidence type="ECO:0000259" key="10">
    <source>
        <dbReference type="Pfam" id="PF00909"/>
    </source>
</evidence>
<evidence type="ECO:0000256" key="9">
    <source>
        <dbReference type="SAM" id="Phobius"/>
    </source>
</evidence>
<feature type="transmembrane region" description="Helical" evidence="9">
    <location>
        <begin position="38"/>
        <end position="60"/>
    </location>
</feature>
<feature type="transmembrane region" description="Helical" evidence="9">
    <location>
        <begin position="184"/>
        <end position="205"/>
    </location>
</feature>
<dbReference type="EMBL" id="VXRG01000130">
    <property type="protein sequence ID" value="MXY94930.1"/>
    <property type="molecule type" value="Genomic_DNA"/>
</dbReference>
<evidence type="ECO:0000256" key="7">
    <source>
        <dbReference type="ARBA" id="ARBA00023177"/>
    </source>
</evidence>
<evidence type="ECO:0000256" key="5">
    <source>
        <dbReference type="ARBA" id="ARBA00022989"/>
    </source>
</evidence>
<dbReference type="AlphaFoldDB" id="A0A6B0YV55"/>
<evidence type="ECO:0000256" key="8">
    <source>
        <dbReference type="SAM" id="MobiDB-lite"/>
    </source>
</evidence>
<dbReference type="PANTHER" id="PTHR11730">
    <property type="entry name" value="AMMONIUM TRANSPORTER"/>
    <property type="match status" value="1"/>
</dbReference>
<feature type="transmembrane region" description="Helical" evidence="9">
    <location>
        <begin position="377"/>
        <end position="398"/>
    </location>
</feature>
<evidence type="ECO:0000256" key="3">
    <source>
        <dbReference type="ARBA" id="ARBA00022448"/>
    </source>
</evidence>
<evidence type="ECO:0000256" key="6">
    <source>
        <dbReference type="ARBA" id="ARBA00023136"/>
    </source>
</evidence>
<feature type="transmembrane region" description="Helical" evidence="9">
    <location>
        <begin position="111"/>
        <end position="134"/>
    </location>
</feature>
<reference evidence="11" key="1">
    <citation type="submission" date="2019-09" db="EMBL/GenBank/DDBJ databases">
        <title>Characterisation of the sponge microbiome using genome-centric metagenomics.</title>
        <authorList>
            <person name="Engelberts J.P."/>
            <person name="Robbins S.J."/>
            <person name="De Goeij J.M."/>
            <person name="Aranda M."/>
            <person name="Bell S.C."/>
            <person name="Webster N.S."/>
        </authorList>
    </citation>
    <scope>NUCLEOTIDE SEQUENCE</scope>
    <source>
        <strain evidence="11">SB0664_bin_27</strain>
    </source>
</reference>
<evidence type="ECO:0000313" key="11">
    <source>
        <dbReference type="EMBL" id="MXY94930.1"/>
    </source>
</evidence>
<dbReference type="SUPFAM" id="SSF111352">
    <property type="entry name" value="Ammonium transporter"/>
    <property type="match status" value="1"/>
</dbReference>
<keyword evidence="6 9" id="KW-0472">Membrane</keyword>
<keyword evidence="5 9" id="KW-1133">Transmembrane helix</keyword>
<feature type="transmembrane region" description="Helical" evidence="9">
    <location>
        <begin position="6"/>
        <end position="26"/>
    </location>
</feature>
<dbReference type="PANTHER" id="PTHR11730:SF6">
    <property type="entry name" value="AMMONIUM TRANSPORTER"/>
    <property type="match status" value="1"/>
</dbReference>
<feature type="transmembrane region" description="Helical" evidence="9">
    <location>
        <begin position="141"/>
        <end position="158"/>
    </location>
</feature>
<gene>
    <name evidence="11" type="ORF">F4Y42_15940</name>
</gene>
<dbReference type="GO" id="GO:0008519">
    <property type="term" value="F:ammonium channel activity"/>
    <property type="evidence" value="ECO:0007669"/>
    <property type="project" value="InterPro"/>
</dbReference>
<accession>A0A6B0YV55</accession>
<protein>
    <recommendedName>
        <fullName evidence="10">Ammonium transporter AmtB-like domain-containing protein</fullName>
    </recommendedName>
</protein>
<comment type="caution">
    <text evidence="11">The sequence shown here is derived from an EMBL/GenBank/DDBJ whole genome shotgun (WGS) entry which is preliminary data.</text>
</comment>
<feature type="transmembrane region" description="Helical" evidence="9">
    <location>
        <begin position="292"/>
        <end position="310"/>
    </location>
</feature>
<feature type="transmembrane region" description="Helical" evidence="9">
    <location>
        <begin position="225"/>
        <end position="246"/>
    </location>
</feature>
<dbReference type="GO" id="GO:0016020">
    <property type="term" value="C:membrane"/>
    <property type="evidence" value="ECO:0007669"/>
    <property type="project" value="UniProtKB-SubCell"/>
</dbReference>
<keyword evidence="3" id="KW-0813">Transport</keyword>
<keyword evidence="7" id="KW-0924">Ammonia transport</keyword>
<dbReference type="InterPro" id="IPR029020">
    <property type="entry name" value="Ammonium/urea_transptr"/>
</dbReference>
<comment type="similarity">
    <text evidence="2">Belongs to the ammonia transporter channel (TC 1.A.11.2) family.</text>
</comment>
<keyword evidence="4 9" id="KW-0812">Transmembrane</keyword>
<feature type="compositionally biased region" description="Low complexity" evidence="8">
    <location>
        <begin position="475"/>
        <end position="486"/>
    </location>
</feature>
<dbReference type="InterPro" id="IPR024041">
    <property type="entry name" value="NH4_transpt_AmtB-like_dom"/>
</dbReference>